<dbReference type="EnsemblPlants" id="AVESA.00010b.r2.6AG1038610.1">
    <property type="protein sequence ID" value="AVESA.00010b.r2.6AG1038610.1.CDS"/>
    <property type="gene ID" value="AVESA.00010b.r2.6AG1038610"/>
</dbReference>
<keyword evidence="2" id="KW-1185">Reference proteome</keyword>
<evidence type="ECO:0000313" key="1">
    <source>
        <dbReference type="EnsemblPlants" id="AVESA.00010b.r2.6AG1038610.1.CDS"/>
    </source>
</evidence>
<protein>
    <submittedName>
        <fullName evidence="1">Uncharacterized protein</fullName>
    </submittedName>
</protein>
<name>A0ACD5YWD7_AVESA</name>
<proteinExistence type="predicted"/>
<reference evidence="1" key="1">
    <citation type="submission" date="2021-05" db="EMBL/GenBank/DDBJ databases">
        <authorList>
            <person name="Scholz U."/>
            <person name="Mascher M."/>
            <person name="Fiebig A."/>
        </authorList>
    </citation>
    <scope>NUCLEOTIDE SEQUENCE [LARGE SCALE GENOMIC DNA]</scope>
</reference>
<reference evidence="1" key="2">
    <citation type="submission" date="2025-09" db="UniProtKB">
        <authorList>
            <consortium name="EnsemblPlants"/>
        </authorList>
    </citation>
    <scope>IDENTIFICATION</scope>
</reference>
<sequence length="161" mass="18188">MGLAQPPPASRAALNVASLTNRHKILPWPISINSGFSQGGRSLPTPRRRRRLSCRQRALPPLPRGRRLPSSSAARWYSSKQKYSTVRSTQKMVNAIKGLFVSCDVPMAQFIVNLNASMPASERFIVHILDPTHMFIQPHMGDYIRSKMAEFRDQNSYEKPT</sequence>
<organism evidence="1 2">
    <name type="scientific">Avena sativa</name>
    <name type="common">Oat</name>
    <dbReference type="NCBI Taxonomy" id="4498"/>
    <lineage>
        <taxon>Eukaryota</taxon>
        <taxon>Viridiplantae</taxon>
        <taxon>Streptophyta</taxon>
        <taxon>Embryophyta</taxon>
        <taxon>Tracheophyta</taxon>
        <taxon>Spermatophyta</taxon>
        <taxon>Magnoliopsida</taxon>
        <taxon>Liliopsida</taxon>
        <taxon>Poales</taxon>
        <taxon>Poaceae</taxon>
        <taxon>BOP clade</taxon>
        <taxon>Pooideae</taxon>
        <taxon>Poodae</taxon>
        <taxon>Poeae</taxon>
        <taxon>Poeae Chloroplast Group 1 (Aveneae type)</taxon>
        <taxon>Aveninae</taxon>
        <taxon>Avena</taxon>
    </lineage>
</organism>
<accession>A0ACD5YWD7</accession>
<dbReference type="Proteomes" id="UP001732700">
    <property type="component" value="Chromosome 6A"/>
</dbReference>
<evidence type="ECO:0000313" key="2">
    <source>
        <dbReference type="Proteomes" id="UP001732700"/>
    </source>
</evidence>